<gene>
    <name evidence="1" type="ordered locus">Spica_1090</name>
</gene>
<organism evidence="1 2">
    <name type="scientific">Gracilinema caldarium (strain ATCC 51460 / DSM 7334 / H1)</name>
    <name type="common">Treponema caldarium</name>
    <dbReference type="NCBI Taxonomy" id="744872"/>
    <lineage>
        <taxon>Bacteria</taxon>
        <taxon>Pseudomonadati</taxon>
        <taxon>Spirochaetota</taxon>
        <taxon>Spirochaetia</taxon>
        <taxon>Spirochaetales</taxon>
        <taxon>Breznakiellaceae</taxon>
        <taxon>Gracilinema</taxon>
    </lineage>
</organism>
<dbReference type="STRING" id="744872.Spica_1090"/>
<dbReference type="KEGG" id="scd:Spica_1090"/>
<dbReference type="Proteomes" id="UP000000503">
    <property type="component" value="Chromosome"/>
</dbReference>
<dbReference type="EMBL" id="CP002868">
    <property type="protein sequence ID" value="AEJ19237.1"/>
    <property type="molecule type" value="Genomic_DNA"/>
</dbReference>
<dbReference type="AlphaFoldDB" id="F8EZ06"/>
<sequence>MDRLKILLLIVGVFSSLTCSKNEREVESSSQTLEAQEDSAIDKGIAVPTIKMKGTSTVIGKSNQSINSIDVGIPNINAKQHLPEDFIIGELGQGEIPLEVYNIAKDFCKQLLNATYDVTLFSFLPLSDQNKVTTLLRSSKVSQFRIGGGQIEENDRYSLLIRLLGPSESVSGVIYIRYVNTAWVIDDISFEKDKKSEFNLLQYKHFL</sequence>
<name>F8EZ06_GRAC1</name>
<reference evidence="2" key="1">
    <citation type="journal article" date="2013" name="Stand. Genomic Sci.">
        <title>Genome sequence of the thermophilic fresh-water bacterium Spirochaeta caldaria type strain (H1(T)), reclassification of Spirochaeta caldaria, Spirochaeta stenostrepta, and Spirochaeta zuelzerae in the genus Treponema as Treponema caldaria comb. nov., Treponema stenostrepta comb. nov., and Treponema zuelzerae comb. nov., and emendation of the genus Treponema.</title>
        <authorList>
            <person name="Abt B."/>
            <person name="Goker M."/>
            <person name="Scheuner C."/>
            <person name="Han C."/>
            <person name="Lu M."/>
            <person name="Misra M."/>
            <person name="Lapidus A."/>
            <person name="Nolan M."/>
            <person name="Lucas S."/>
            <person name="Hammon N."/>
            <person name="Deshpande S."/>
            <person name="Cheng J.F."/>
            <person name="Tapia R."/>
            <person name="Goodwin L.A."/>
            <person name="Pitluck S."/>
            <person name="Liolios K."/>
            <person name="Pagani I."/>
            <person name="Ivanova N."/>
            <person name="Mavromatis K."/>
            <person name="Mikhailova N."/>
            <person name="Huntemann M."/>
            <person name="Pati A."/>
            <person name="Chen A."/>
            <person name="Palaniappan K."/>
            <person name="Land M."/>
            <person name="Hauser L."/>
            <person name="Jeffries C.D."/>
            <person name="Rohde M."/>
            <person name="Spring S."/>
            <person name="Gronow S."/>
            <person name="Detter J.C."/>
            <person name="Bristow J."/>
            <person name="Eisen J.A."/>
            <person name="Markowitz V."/>
            <person name="Hugenholtz P."/>
            <person name="Kyrpides N.C."/>
            <person name="Woyke T."/>
            <person name="Klenk H.P."/>
        </authorList>
    </citation>
    <scope>NUCLEOTIDE SEQUENCE</scope>
    <source>
        <strain evidence="2">ATCC 51460 / DSM 7334 / H1</strain>
    </source>
</reference>
<protein>
    <submittedName>
        <fullName evidence="1">Uncharacterized protein</fullName>
    </submittedName>
</protein>
<evidence type="ECO:0000313" key="2">
    <source>
        <dbReference type="Proteomes" id="UP000000503"/>
    </source>
</evidence>
<dbReference type="OrthoDB" id="9830001at2"/>
<accession>F8EZ06</accession>
<keyword evidence="2" id="KW-1185">Reference proteome</keyword>
<dbReference type="RefSeq" id="WP_013968548.1">
    <property type="nucleotide sequence ID" value="NC_015732.1"/>
</dbReference>
<dbReference type="HOGENOM" id="CLU_1325867_0_0_12"/>
<evidence type="ECO:0000313" key="1">
    <source>
        <dbReference type="EMBL" id="AEJ19237.1"/>
    </source>
</evidence>
<proteinExistence type="predicted"/>